<gene>
    <name evidence="6" type="ORF">UT17_C0002G0061</name>
</gene>
<dbReference type="SMART" id="SM00861">
    <property type="entry name" value="Transket_pyr"/>
    <property type="match status" value="1"/>
</dbReference>
<protein>
    <submittedName>
        <fullName evidence="6">1-deoxy-D-xylulose-5-phosphate synthase</fullName>
    </submittedName>
</protein>
<sequence>MERLSPPVKQYDKDILNNLALEIRKSVFETIINANSGHLGGNSSCIELLTCLYFGGVLKFDPANPQDKNRDRVLILGHKGPVRYKIFSLMGLFSEDELKTYRQFGSRLQGHEDMHTTPGVDITPSGSLGMILSYGVGDAIVAKEKGSNHKTFVFLGDGEEQEGNISEAARHAANLGLDNLICILDKNDKQLSRPTNESDSGSDVRRIWEGYGWNVLEISDGHNVEEIMEVYSKFEDIQKPTFVIAHTIKGRGISGAEENFCGYHTLSVTPKDLARQALELSAKEIKSRNDEVQQAKLLANGLVTRPEKLDQSLESKVEFPNVNIAVNPDDETNLDNSQGFYFKELRSIIEADNRIKMYVITPDFIRKDLVEMANFERFTKFIDTGIREQHAVAMAHGISISDPLARIFINFGDAFIYRAMDQLNAVAQGGSKMIIVGEHSGLTQERNGKTHQTSGQPGALINMPGLNIKEPADVQDLFNVLNWAFTNNPGVVYARLHRKNISPLYRQIDDLKNIRHYITHDPGKKPGLVIVSSGFTTHNSVKAAEILESKYNIPTRVVNVISPGELGKDFLNLLENDTPVLTVYNGFHKVLQSVVSMAVMEFTSIRPSVIAGHGFDFGTTGSIVDLERYYQIDELGIVRKAKSLLDK</sequence>
<dbReference type="CDD" id="cd02012">
    <property type="entry name" value="TPP_TK"/>
    <property type="match status" value="1"/>
</dbReference>
<comment type="cofactor">
    <cofactor evidence="3">
        <name>thiamine diphosphate</name>
        <dbReference type="ChEBI" id="CHEBI:58937"/>
    </cofactor>
</comment>
<evidence type="ECO:0000313" key="6">
    <source>
        <dbReference type="EMBL" id="KKQ92398.1"/>
    </source>
</evidence>
<proteinExistence type="inferred from homology"/>
<evidence type="ECO:0000259" key="5">
    <source>
        <dbReference type="SMART" id="SM00861"/>
    </source>
</evidence>
<feature type="domain" description="Transketolase-like pyrimidine-binding" evidence="5">
    <location>
        <begin position="335"/>
        <end position="504"/>
    </location>
</feature>
<evidence type="ECO:0000256" key="2">
    <source>
        <dbReference type="ARBA" id="ARBA00001946"/>
    </source>
</evidence>
<comment type="similarity">
    <text evidence="4">Belongs to the transketolase family.</text>
</comment>
<dbReference type="EMBL" id="LBVU01000002">
    <property type="protein sequence ID" value="KKQ92398.1"/>
    <property type="molecule type" value="Genomic_DNA"/>
</dbReference>
<dbReference type="Proteomes" id="UP000034774">
    <property type="component" value="Unassembled WGS sequence"/>
</dbReference>
<dbReference type="PANTHER" id="PTHR43825:SF4">
    <property type="entry name" value="PYRUVATE DEHYDROGENASE E1 COMPONENT"/>
    <property type="match status" value="1"/>
</dbReference>
<dbReference type="InterPro" id="IPR033248">
    <property type="entry name" value="Transketolase_C"/>
</dbReference>
<name>A0A0G0LKF9_9BACT</name>
<dbReference type="Gene3D" id="3.40.50.970">
    <property type="match status" value="2"/>
</dbReference>
<dbReference type="GO" id="GO:0005737">
    <property type="term" value="C:cytoplasm"/>
    <property type="evidence" value="ECO:0007669"/>
    <property type="project" value="UniProtKB-ARBA"/>
</dbReference>
<dbReference type="Pfam" id="PF02780">
    <property type="entry name" value="Transketolase_C"/>
    <property type="match status" value="1"/>
</dbReference>
<accession>A0A0G0LKF9</accession>
<dbReference type="InterPro" id="IPR051157">
    <property type="entry name" value="PDH/Transketolase"/>
</dbReference>
<dbReference type="Pfam" id="PF02779">
    <property type="entry name" value="Transket_pyr"/>
    <property type="match status" value="1"/>
</dbReference>
<reference evidence="6 7" key="1">
    <citation type="journal article" date="2015" name="Nature">
        <title>rRNA introns, odd ribosomes, and small enigmatic genomes across a large radiation of phyla.</title>
        <authorList>
            <person name="Brown C.T."/>
            <person name="Hug L.A."/>
            <person name="Thomas B.C."/>
            <person name="Sharon I."/>
            <person name="Castelle C.J."/>
            <person name="Singh A."/>
            <person name="Wilkins M.J."/>
            <person name="Williams K.H."/>
            <person name="Banfield J.F."/>
        </authorList>
    </citation>
    <scope>NUCLEOTIDE SEQUENCE [LARGE SCALE GENOMIC DNA]</scope>
</reference>
<dbReference type="STRING" id="1618572.UT17_C0002G0061"/>
<dbReference type="Pfam" id="PF00456">
    <property type="entry name" value="Transketolase_N"/>
    <property type="match status" value="1"/>
</dbReference>
<dbReference type="InterPro" id="IPR009014">
    <property type="entry name" value="Transketo_C/PFOR_II"/>
</dbReference>
<evidence type="ECO:0000256" key="3">
    <source>
        <dbReference type="ARBA" id="ARBA00001964"/>
    </source>
</evidence>
<dbReference type="SUPFAM" id="SSF52518">
    <property type="entry name" value="Thiamin diphosphate-binding fold (THDP-binding)"/>
    <property type="match status" value="2"/>
</dbReference>
<dbReference type="SUPFAM" id="SSF52922">
    <property type="entry name" value="TK C-terminal domain-like"/>
    <property type="match status" value="1"/>
</dbReference>
<dbReference type="InterPro" id="IPR029061">
    <property type="entry name" value="THDP-binding"/>
</dbReference>
<comment type="caution">
    <text evidence="6">The sequence shown here is derived from an EMBL/GenBank/DDBJ whole genome shotgun (WGS) entry which is preliminary data.</text>
</comment>
<dbReference type="PANTHER" id="PTHR43825">
    <property type="entry name" value="PYRUVATE DEHYDROGENASE E1 COMPONENT"/>
    <property type="match status" value="1"/>
</dbReference>
<dbReference type="AlphaFoldDB" id="A0A0G0LKF9"/>
<evidence type="ECO:0000256" key="1">
    <source>
        <dbReference type="ARBA" id="ARBA00001936"/>
    </source>
</evidence>
<comment type="cofactor">
    <cofactor evidence="1">
        <name>Mn(2+)</name>
        <dbReference type="ChEBI" id="CHEBI:29035"/>
    </cofactor>
</comment>
<evidence type="ECO:0000256" key="4">
    <source>
        <dbReference type="ARBA" id="ARBA00007131"/>
    </source>
</evidence>
<dbReference type="Gene3D" id="3.40.50.920">
    <property type="match status" value="1"/>
</dbReference>
<dbReference type="InterPro" id="IPR005475">
    <property type="entry name" value="Transketolase-like_Pyr-bd"/>
</dbReference>
<dbReference type="InterPro" id="IPR005474">
    <property type="entry name" value="Transketolase_N"/>
</dbReference>
<comment type="cofactor">
    <cofactor evidence="2">
        <name>Mg(2+)</name>
        <dbReference type="ChEBI" id="CHEBI:18420"/>
    </cofactor>
</comment>
<evidence type="ECO:0000313" key="7">
    <source>
        <dbReference type="Proteomes" id="UP000034774"/>
    </source>
</evidence>
<organism evidence="6 7">
    <name type="scientific">Candidatus Woesebacteria bacterium GW2011_GWB1_39_10</name>
    <dbReference type="NCBI Taxonomy" id="1618572"/>
    <lineage>
        <taxon>Bacteria</taxon>
        <taxon>Candidatus Woeseibacteriota</taxon>
    </lineage>
</organism>